<keyword evidence="2" id="KW-1185">Reference proteome</keyword>
<accession>A0ABQ4NHH1</accession>
<gene>
    <name evidence="1" type="ORF">JANAI62_03590</name>
</gene>
<evidence type="ECO:0000313" key="1">
    <source>
        <dbReference type="EMBL" id="GIT93736.1"/>
    </source>
</evidence>
<protein>
    <recommendedName>
        <fullName evidence="3">Lipoprotein</fullName>
    </recommendedName>
</protein>
<sequence>MPKTLLLMLLCALCASCGKPEVVTETRLIACSIPDDLRTPVPGPDLTATTAADVARIIVAQDTALGEANDKIVAVDRIADECDAKATQQ</sequence>
<dbReference type="EMBL" id="BPFH01000001">
    <property type="protein sequence ID" value="GIT93736.1"/>
    <property type="molecule type" value="Genomic_DNA"/>
</dbReference>
<reference evidence="1 2" key="1">
    <citation type="submission" date="2021-05" db="EMBL/GenBank/DDBJ databases">
        <title>Bacteria Genome sequencing.</title>
        <authorList>
            <person name="Takabe Y."/>
            <person name="Nakajima Y."/>
            <person name="Suzuki S."/>
            <person name="Shiozaki T."/>
        </authorList>
    </citation>
    <scope>NUCLEOTIDE SEQUENCE [LARGE SCALE GENOMIC DNA]</scope>
    <source>
        <strain evidence="1 2">AI_62</strain>
    </source>
</reference>
<evidence type="ECO:0008006" key="3">
    <source>
        <dbReference type="Google" id="ProtNLM"/>
    </source>
</evidence>
<name>A0ABQ4NHH1_9RHOB</name>
<organism evidence="1 2">
    <name type="scientific">Jannaschia pagri</name>
    <dbReference type="NCBI Taxonomy" id="2829797"/>
    <lineage>
        <taxon>Bacteria</taxon>
        <taxon>Pseudomonadati</taxon>
        <taxon>Pseudomonadota</taxon>
        <taxon>Alphaproteobacteria</taxon>
        <taxon>Rhodobacterales</taxon>
        <taxon>Roseobacteraceae</taxon>
        <taxon>Jannaschia</taxon>
    </lineage>
</organism>
<evidence type="ECO:0000313" key="2">
    <source>
        <dbReference type="Proteomes" id="UP000786693"/>
    </source>
</evidence>
<dbReference type="Proteomes" id="UP000786693">
    <property type="component" value="Unassembled WGS sequence"/>
</dbReference>
<comment type="caution">
    <text evidence="1">The sequence shown here is derived from an EMBL/GenBank/DDBJ whole genome shotgun (WGS) entry which is preliminary data.</text>
</comment>
<proteinExistence type="predicted"/>